<feature type="compositionally biased region" description="Low complexity" evidence="1">
    <location>
        <begin position="354"/>
        <end position="366"/>
    </location>
</feature>
<reference evidence="3" key="1">
    <citation type="submission" date="2016-04" db="EMBL/GenBank/DDBJ databases">
        <authorList>
            <person name="Nguyen H.D."/>
            <person name="Kesanakurti P."/>
            <person name="Cullis J."/>
            <person name="Levesque C.A."/>
            <person name="Hambleton S."/>
        </authorList>
    </citation>
    <scope>NUCLEOTIDE SEQUENCE</scope>
    <source>
        <strain evidence="3">DAOMC 238032</strain>
    </source>
</reference>
<comment type="caution">
    <text evidence="3">The sequence shown here is derived from an EMBL/GenBank/DDBJ whole genome shotgun (WGS) entry which is preliminary data.</text>
</comment>
<feature type="compositionally biased region" description="Polar residues" evidence="1">
    <location>
        <begin position="225"/>
        <end position="238"/>
    </location>
</feature>
<dbReference type="EMBL" id="LWDD02000820">
    <property type="protein sequence ID" value="KAE8256559.1"/>
    <property type="molecule type" value="Genomic_DNA"/>
</dbReference>
<reference evidence="3" key="2">
    <citation type="journal article" date="2019" name="IMA Fungus">
        <title>Genome sequencing and comparison of five Tilletia species to identify candidate genes for the detection of regulated species infecting wheat.</title>
        <authorList>
            <person name="Nguyen H.D.T."/>
            <person name="Sultana T."/>
            <person name="Kesanakurti P."/>
            <person name="Hambleton S."/>
        </authorList>
    </citation>
    <scope>NUCLEOTIDE SEQUENCE</scope>
    <source>
        <strain evidence="3">DAOMC 238032</strain>
    </source>
</reference>
<evidence type="ECO:0000313" key="3">
    <source>
        <dbReference type="EMBL" id="KAE8256559.1"/>
    </source>
</evidence>
<dbReference type="Proteomes" id="UP000077671">
    <property type="component" value="Unassembled WGS sequence"/>
</dbReference>
<evidence type="ECO:0000313" key="5">
    <source>
        <dbReference type="Proteomes" id="UP000836402"/>
    </source>
</evidence>
<evidence type="ECO:0000313" key="2">
    <source>
        <dbReference type="EMBL" id="CAD6950891.1"/>
    </source>
</evidence>
<feature type="compositionally biased region" description="Low complexity" evidence="1">
    <location>
        <begin position="206"/>
        <end position="215"/>
    </location>
</feature>
<evidence type="ECO:0000256" key="1">
    <source>
        <dbReference type="SAM" id="MobiDB-lite"/>
    </source>
</evidence>
<feature type="compositionally biased region" description="Basic and acidic residues" evidence="1">
    <location>
        <begin position="246"/>
        <end position="258"/>
    </location>
</feature>
<feature type="region of interest" description="Disordered" evidence="1">
    <location>
        <begin position="75"/>
        <end position="161"/>
    </location>
</feature>
<keyword evidence="5" id="KW-1185">Reference proteome</keyword>
<reference evidence="2" key="3">
    <citation type="submission" date="2020-10" db="EMBL/GenBank/DDBJ databases">
        <authorList>
            <person name="Sedaghatjoo S."/>
        </authorList>
    </citation>
    <scope>NUCLEOTIDE SEQUENCE</scope>
    <source>
        <strain evidence="2">AZH3</strain>
    </source>
</reference>
<organism evidence="3 4">
    <name type="scientific">Tilletia caries</name>
    <name type="common">wheat bunt fungus</name>
    <dbReference type="NCBI Taxonomy" id="13290"/>
    <lineage>
        <taxon>Eukaryota</taxon>
        <taxon>Fungi</taxon>
        <taxon>Dikarya</taxon>
        <taxon>Basidiomycota</taxon>
        <taxon>Ustilaginomycotina</taxon>
        <taxon>Exobasidiomycetes</taxon>
        <taxon>Tilletiales</taxon>
        <taxon>Tilletiaceae</taxon>
        <taxon>Tilletia</taxon>
    </lineage>
</organism>
<accession>A0A177VIU9</accession>
<evidence type="ECO:0000313" key="4">
    <source>
        <dbReference type="Proteomes" id="UP000077671"/>
    </source>
</evidence>
<evidence type="ECO:0008006" key="6">
    <source>
        <dbReference type="Google" id="ProtNLM"/>
    </source>
</evidence>
<sequence>MFEHHSSPLMFDTPDSPLFPSAGTDEESDFSDHADDTFTISAAYRAYAARRDFPGTWKRPLPSLGYAPCVGHQNPPLQHPPFLPRLPSGRSPGRATQPPRVRISCPAQGSGAHRPPHEESSDPLGQQTSIVPTPRPTPRPTQRLDRKALKEPTQHLPPQVCRIATRKMSLSVVQPSSSFYATAPTHPLRPRPTNAVPAPKPRAALSSSNSITSSSPKQRRRIVSESASDIPQSPQSGSRPVPQPERPGHLARQKDDPRSVGIARAATDGHSSSSSVGQARYDPSERSPSSVPKQRSRIKTSSAPAILRPTQSSRLPAARGRPTNTVPAPQPCAAISSTNSTLSPLPKKRSRIESAPSSPNTTSSPSPKKRSRVDSVEVERARADAISRNTVSDPIQAMLRDESLAGVVSLLALHNFDVMQVSNDEGKRTLQWRCRCCHANVTQRKGITTNLPRHFRRCRRIEEPVTVGWAPWIPPRSH</sequence>
<feature type="compositionally biased region" description="Basic and acidic residues" evidence="1">
    <location>
        <begin position="142"/>
        <end position="153"/>
    </location>
</feature>
<feature type="region of interest" description="Disordered" evidence="1">
    <location>
        <begin position="1"/>
        <end position="34"/>
    </location>
</feature>
<gene>
    <name evidence="3" type="ORF">A4X03_0g5285</name>
    <name evidence="2" type="ORF">JKIAZH3_G3338</name>
</gene>
<feature type="region of interest" description="Disordered" evidence="1">
    <location>
        <begin position="180"/>
        <end position="381"/>
    </location>
</feature>
<protein>
    <recommendedName>
        <fullName evidence="6">BED-type domain-containing protein</fullName>
    </recommendedName>
</protein>
<dbReference type="EMBL" id="CAJHJG010005534">
    <property type="protein sequence ID" value="CAD6950891.1"/>
    <property type="molecule type" value="Genomic_DNA"/>
</dbReference>
<feature type="compositionally biased region" description="Polar residues" evidence="1">
    <location>
        <begin position="286"/>
        <end position="314"/>
    </location>
</feature>
<name>A0A177VIU9_9BASI</name>
<feature type="compositionally biased region" description="Basic and acidic residues" evidence="1">
    <location>
        <begin position="372"/>
        <end position="381"/>
    </location>
</feature>
<proteinExistence type="predicted"/>
<dbReference type="Proteomes" id="UP000836402">
    <property type="component" value="Unassembled WGS sequence"/>
</dbReference>
<dbReference type="AlphaFoldDB" id="A0A177VIU9"/>